<evidence type="ECO:0000313" key="1">
    <source>
        <dbReference type="EMBL" id="TDT43647.1"/>
    </source>
</evidence>
<protein>
    <submittedName>
        <fullName evidence="1">Antirestriction protein ArdA</fullName>
    </submittedName>
</protein>
<dbReference type="InterPro" id="IPR009899">
    <property type="entry name" value="ArdA"/>
</dbReference>
<sequence length="169" mass="19492">MTVQLHAQPYDISANGFYFNDYETYKAKAASNKNDYGDPVEEYEIQFIDGSYLDCDFAKAYGLYQNNIEVFFNTIEEWEEHEKEIFIIAVGECGYSFDPNTVSPSDFEVDIYIMDNMKELAEQFIDEGLFGEIPAALNNYIDYEAIARDLAVDYSETVIAGRKLIYRCN</sequence>
<dbReference type="Pfam" id="PF07275">
    <property type="entry name" value="ArdA"/>
    <property type="match status" value="1"/>
</dbReference>
<dbReference type="RefSeq" id="WP_133688042.1">
    <property type="nucleotide sequence ID" value="NZ_SOAY01000012.1"/>
</dbReference>
<accession>A0A4R7K106</accession>
<evidence type="ECO:0000313" key="2">
    <source>
        <dbReference type="Proteomes" id="UP000294749"/>
    </source>
</evidence>
<dbReference type="EMBL" id="SOAY01000012">
    <property type="protein sequence ID" value="TDT43647.1"/>
    <property type="molecule type" value="Genomic_DNA"/>
</dbReference>
<dbReference type="Proteomes" id="UP000294749">
    <property type="component" value="Unassembled WGS sequence"/>
</dbReference>
<comment type="caution">
    <text evidence="1">The sequence shown here is derived from an EMBL/GenBank/DDBJ whole genome shotgun (WGS) entry which is preliminary data.</text>
</comment>
<proteinExistence type="predicted"/>
<gene>
    <name evidence="1" type="ORF">CLV90_2769</name>
</gene>
<reference evidence="1 2" key="1">
    <citation type="submission" date="2019-03" db="EMBL/GenBank/DDBJ databases">
        <title>Genomic Encyclopedia of Archaeal and Bacterial Type Strains, Phase II (KMG-II): from individual species to whole genera.</title>
        <authorList>
            <person name="Goeker M."/>
        </authorList>
    </citation>
    <scope>NUCLEOTIDE SEQUENCE [LARGE SCALE GENOMIC DNA]</scope>
    <source>
        <strain evidence="1 2">DSM 25233</strain>
    </source>
</reference>
<keyword evidence="2" id="KW-1185">Reference proteome</keyword>
<dbReference type="OrthoDB" id="944647at2"/>
<dbReference type="InterPro" id="IPR041893">
    <property type="entry name" value="ArdA_dom3"/>
</dbReference>
<dbReference type="Gene3D" id="1.10.10.1190">
    <property type="entry name" value="Antirestriction protein ArdA, domain 3"/>
    <property type="match status" value="1"/>
</dbReference>
<name>A0A4R7K106_9FLAO</name>
<dbReference type="AlphaFoldDB" id="A0A4R7K106"/>
<organism evidence="1 2">
    <name type="scientific">Maribacter spongiicola</name>
    <dbReference type="NCBI Taxonomy" id="1206753"/>
    <lineage>
        <taxon>Bacteria</taxon>
        <taxon>Pseudomonadati</taxon>
        <taxon>Bacteroidota</taxon>
        <taxon>Flavobacteriia</taxon>
        <taxon>Flavobacteriales</taxon>
        <taxon>Flavobacteriaceae</taxon>
        <taxon>Maribacter</taxon>
    </lineage>
</organism>